<keyword evidence="2" id="KW-1185">Reference proteome</keyword>
<reference evidence="3" key="2">
    <citation type="submission" date="2020-04" db="EMBL/GenBank/DDBJ databases">
        <authorList>
            <consortium name="NCBI Genome Project"/>
        </authorList>
    </citation>
    <scope>NUCLEOTIDE SEQUENCE</scope>
    <source>
        <strain evidence="3">CBS 304.34</strain>
    </source>
</reference>
<dbReference type="AlphaFoldDB" id="A0A6A6YU03"/>
<dbReference type="PANTHER" id="PTHR39596:SF4">
    <property type="entry name" value="HET DOMAIN PROTEIN (AFU_ORTHOLOGUE AFUA_3G03140)-RELATED"/>
    <property type="match status" value="1"/>
</dbReference>
<evidence type="ECO:0000313" key="3">
    <source>
        <dbReference type="RefSeq" id="XP_033579376.1"/>
    </source>
</evidence>
<organism evidence="1">
    <name type="scientific">Mytilinidion resinicola</name>
    <dbReference type="NCBI Taxonomy" id="574789"/>
    <lineage>
        <taxon>Eukaryota</taxon>
        <taxon>Fungi</taxon>
        <taxon>Dikarya</taxon>
        <taxon>Ascomycota</taxon>
        <taxon>Pezizomycotina</taxon>
        <taxon>Dothideomycetes</taxon>
        <taxon>Pleosporomycetidae</taxon>
        <taxon>Mytilinidiales</taxon>
        <taxon>Mytilinidiaceae</taxon>
        <taxon>Mytilinidion</taxon>
    </lineage>
</organism>
<gene>
    <name evidence="1 3" type="ORF">BDZ99DRAFT_266198</name>
</gene>
<sequence>MACTLRREYRTLCQWCVLLKAGFRDAKSRDSTIRVLCRQAFLIEDILSTLNRTFEAMGIDRQLDQMGQLVVDDDFYLSRLKASSICPSLYTRLRTWGISELEYACVLQDDSSVQENRHDHCTPGACSTNSLSTSTFQARHMKDDCKCDWIKISIPSIRNALDTDNYFVLHIPTLIDTRSNPSDAVRLYSRSLQYVAVSHVWSHGAGSGADDGLARCRLQSFINKLPGQS</sequence>
<accession>A0A6A6YU03</accession>
<dbReference type="Proteomes" id="UP000504636">
    <property type="component" value="Unplaced"/>
</dbReference>
<reference evidence="3" key="3">
    <citation type="submission" date="2025-04" db="UniProtKB">
        <authorList>
            <consortium name="RefSeq"/>
        </authorList>
    </citation>
    <scope>IDENTIFICATION</scope>
    <source>
        <strain evidence="3">CBS 304.34</strain>
    </source>
</reference>
<dbReference type="RefSeq" id="XP_033579376.1">
    <property type="nucleotide sequence ID" value="XM_033713847.1"/>
</dbReference>
<evidence type="ECO:0000313" key="1">
    <source>
        <dbReference type="EMBL" id="KAF2812412.1"/>
    </source>
</evidence>
<protein>
    <submittedName>
        <fullName evidence="1 3">Uncharacterized protein</fullName>
    </submittedName>
</protein>
<evidence type="ECO:0000313" key="2">
    <source>
        <dbReference type="Proteomes" id="UP000504636"/>
    </source>
</evidence>
<name>A0A6A6YU03_9PEZI</name>
<dbReference type="GeneID" id="54454740"/>
<dbReference type="OrthoDB" id="20872at2759"/>
<dbReference type="EMBL" id="MU003697">
    <property type="protein sequence ID" value="KAF2812412.1"/>
    <property type="molecule type" value="Genomic_DNA"/>
</dbReference>
<proteinExistence type="predicted"/>
<dbReference type="PANTHER" id="PTHR39596">
    <property type="match status" value="1"/>
</dbReference>
<reference evidence="1 3" key="1">
    <citation type="journal article" date="2020" name="Stud. Mycol.">
        <title>101 Dothideomycetes genomes: a test case for predicting lifestyles and emergence of pathogens.</title>
        <authorList>
            <person name="Haridas S."/>
            <person name="Albert R."/>
            <person name="Binder M."/>
            <person name="Bloem J."/>
            <person name="Labutti K."/>
            <person name="Salamov A."/>
            <person name="Andreopoulos B."/>
            <person name="Baker S."/>
            <person name="Barry K."/>
            <person name="Bills G."/>
            <person name="Bluhm B."/>
            <person name="Cannon C."/>
            <person name="Castanera R."/>
            <person name="Culley D."/>
            <person name="Daum C."/>
            <person name="Ezra D."/>
            <person name="Gonzalez J."/>
            <person name="Henrissat B."/>
            <person name="Kuo A."/>
            <person name="Liang C."/>
            <person name="Lipzen A."/>
            <person name="Lutzoni F."/>
            <person name="Magnuson J."/>
            <person name="Mondo S."/>
            <person name="Nolan M."/>
            <person name="Ohm R."/>
            <person name="Pangilinan J."/>
            <person name="Park H.-J."/>
            <person name="Ramirez L."/>
            <person name="Alfaro M."/>
            <person name="Sun H."/>
            <person name="Tritt A."/>
            <person name="Yoshinaga Y."/>
            <person name="Zwiers L.-H."/>
            <person name="Turgeon B."/>
            <person name="Goodwin S."/>
            <person name="Spatafora J."/>
            <person name="Crous P."/>
            <person name="Grigoriev I."/>
        </authorList>
    </citation>
    <scope>NUCLEOTIDE SEQUENCE</scope>
    <source>
        <strain evidence="1 3">CBS 304.34</strain>
    </source>
</reference>